<dbReference type="EMBL" id="GBRH01254100">
    <property type="protein sequence ID" value="JAD43795.1"/>
    <property type="molecule type" value="Transcribed_RNA"/>
</dbReference>
<proteinExistence type="predicted"/>
<name>A0A0A9A463_ARUDO</name>
<accession>A0A0A9A463</accession>
<reference evidence="1" key="2">
    <citation type="journal article" date="2015" name="Data Brief">
        <title>Shoot transcriptome of the giant reed, Arundo donax.</title>
        <authorList>
            <person name="Barrero R.A."/>
            <person name="Guerrero F.D."/>
            <person name="Moolhuijzen P."/>
            <person name="Goolsby J.A."/>
            <person name="Tidwell J."/>
            <person name="Bellgard S.E."/>
            <person name="Bellgard M.I."/>
        </authorList>
    </citation>
    <scope>NUCLEOTIDE SEQUENCE</scope>
    <source>
        <tissue evidence="1">Shoot tissue taken approximately 20 cm above the soil surface</tissue>
    </source>
</reference>
<organism evidence="1">
    <name type="scientific">Arundo donax</name>
    <name type="common">Giant reed</name>
    <name type="synonym">Donax arundinaceus</name>
    <dbReference type="NCBI Taxonomy" id="35708"/>
    <lineage>
        <taxon>Eukaryota</taxon>
        <taxon>Viridiplantae</taxon>
        <taxon>Streptophyta</taxon>
        <taxon>Embryophyta</taxon>
        <taxon>Tracheophyta</taxon>
        <taxon>Spermatophyta</taxon>
        <taxon>Magnoliopsida</taxon>
        <taxon>Liliopsida</taxon>
        <taxon>Poales</taxon>
        <taxon>Poaceae</taxon>
        <taxon>PACMAD clade</taxon>
        <taxon>Arundinoideae</taxon>
        <taxon>Arundineae</taxon>
        <taxon>Arundo</taxon>
    </lineage>
</organism>
<dbReference type="AlphaFoldDB" id="A0A0A9A463"/>
<protein>
    <submittedName>
        <fullName evidence="1">Uncharacterized protein</fullName>
    </submittedName>
</protein>
<evidence type="ECO:0000313" key="1">
    <source>
        <dbReference type="EMBL" id="JAD43795.1"/>
    </source>
</evidence>
<sequence length="44" mass="5312">MILFFRTLNLYLLQELMTTLYLSYQGQYLLIPGHTGTLLFRRMK</sequence>
<reference evidence="1" key="1">
    <citation type="submission" date="2014-09" db="EMBL/GenBank/DDBJ databases">
        <authorList>
            <person name="Magalhaes I.L.F."/>
            <person name="Oliveira U."/>
            <person name="Santos F.R."/>
            <person name="Vidigal T.H.D.A."/>
            <person name="Brescovit A.D."/>
            <person name="Santos A.J."/>
        </authorList>
    </citation>
    <scope>NUCLEOTIDE SEQUENCE</scope>
    <source>
        <tissue evidence="1">Shoot tissue taken approximately 20 cm above the soil surface</tissue>
    </source>
</reference>